<dbReference type="EMBL" id="NBSK02000006">
    <property type="protein sequence ID" value="KAJ0200109.1"/>
    <property type="molecule type" value="Genomic_DNA"/>
</dbReference>
<evidence type="ECO:0000313" key="2">
    <source>
        <dbReference type="Proteomes" id="UP000235145"/>
    </source>
</evidence>
<dbReference type="AlphaFoldDB" id="A0A9R1X658"/>
<dbReference type="Proteomes" id="UP000235145">
    <property type="component" value="Unassembled WGS sequence"/>
</dbReference>
<gene>
    <name evidence="1" type="ORF">LSAT_V11C600301060</name>
</gene>
<comment type="caution">
    <text evidence="1">The sequence shown here is derived from an EMBL/GenBank/DDBJ whole genome shotgun (WGS) entry which is preliminary data.</text>
</comment>
<evidence type="ECO:0000313" key="1">
    <source>
        <dbReference type="EMBL" id="KAJ0200109.1"/>
    </source>
</evidence>
<protein>
    <recommendedName>
        <fullName evidence="3">Protein FAR1-RELATED SEQUENCE</fullName>
    </recommendedName>
</protein>
<evidence type="ECO:0008006" key="3">
    <source>
        <dbReference type="Google" id="ProtNLM"/>
    </source>
</evidence>
<dbReference type="PANTHER" id="PTHR47718:SF3">
    <property type="entry name" value="PROTEIN FAR1-RELATED SEQUENCE 5-LIKE"/>
    <property type="match status" value="1"/>
</dbReference>
<reference evidence="1 2" key="1">
    <citation type="journal article" date="2017" name="Nat. Commun.">
        <title>Genome assembly with in vitro proximity ligation data and whole-genome triplication in lettuce.</title>
        <authorList>
            <person name="Reyes-Chin-Wo S."/>
            <person name="Wang Z."/>
            <person name="Yang X."/>
            <person name="Kozik A."/>
            <person name="Arikit S."/>
            <person name="Song C."/>
            <person name="Xia L."/>
            <person name="Froenicke L."/>
            <person name="Lavelle D.O."/>
            <person name="Truco M.J."/>
            <person name="Xia R."/>
            <person name="Zhu S."/>
            <person name="Xu C."/>
            <person name="Xu H."/>
            <person name="Xu X."/>
            <person name="Cox K."/>
            <person name="Korf I."/>
            <person name="Meyers B.C."/>
            <person name="Michelmore R.W."/>
        </authorList>
    </citation>
    <scope>NUCLEOTIDE SEQUENCE [LARGE SCALE GENOMIC DNA]</scope>
    <source>
        <strain evidence="2">cv. Salinas</strain>
        <tissue evidence="1">Seedlings</tissue>
    </source>
</reference>
<organism evidence="1 2">
    <name type="scientific">Lactuca sativa</name>
    <name type="common">Garden lettuce</name>
    <dbReference type="NCBI Taxonomy" id="4236"/>
    <lineage>
        <taxon>Eukaryota</taxon>
        <taxon>Viridiplantae</taxon>
        <taxon>Streptophyta</taxon>
        <taxon>Embryophyta</taxon>
        <taxon>Tracheophyta</taxon>
        <taxon>Spermatophyta</taxon>
        <taxon>Magnoliopsida</taxon>
        <taxon>eudicotyledons</taxon>
        <taxon>Gunneridae</taxon>
        <taxon>Pentapetalae</taxon>
        <taxon>asterids</taxon>
        <taxon>campanulids</taxon>
        <taxon>Asterales</taxon>
        <taxon>Asteraceae</taxon>
        <taxon>Cichorioideae</taxon>
        <taxon>Cichorieae</taxon>
        <taxon>Lactucinae</taxon>
        <taxon>Lactuca</taxon>
    </lineage>
</organism>
<accession>A0A9R1X658</accession>
<proteinExistence type="predicted"/>
<keyword evidence="2" id="KW-1185">Reference proteome</keyword>
<sequence length="198" mass="23137">MMNALFEELDEGGFTYDISHNAEGRISRLFIAHPLSIKLAKAFSNIFLMDCIYKTNKYNMPLLDIIGVSLFSWKEKMQKTILGHYVHLEEIIGQEPCVIMSDRELALMNGIIFFPTTSNLLCVWDIEKNVLANYKKYFGRAKEFDIFTSDWNNVVYTTTEALFEENWFEFMSIHKEKKDAIEYIKNVWLPGKQKFVSA</sequence>
<dbReference type="PANTHER" id="PTHR47718">
    <property type="entry name" value="OS01G0519700 PROTEIN"/>
    <property type="match status" value="1"/>
</dbReference>
<name>A0A9R1X658_LACSA</name>